<feature type="transmembrane region" description="Helical" evidence="7">
    <location>
        <begin position="150"/>
        <end position="170"/>
    </location>
</feature>
<organism evidence="10 11">
    <name type="scientific">Actinomadura alba</name>
    <dbReference type="NCBI Taxonomy" id="406431"/>
    <lineage>
        <taxon>Bacteria</taxon>
        <taxon>Bacillati</taxon>
        <taxon>Actinomycetota</taxon>
        <taxon>Actinomycetes</taxon>
        <taxon>Streptosporangiales</taxon>
        <taxon>Thermomonosporaceae</taxon>
        <taxon>Actinomadura</taxon>
    </lineage>
</organism>
<protein>
    <submittedName>
        <fullName evidence="10">ATP-binding cassette domain-containing protein</fullName>
    </submittedName>
</protein>
<evidence type="ECO:0000256" key="5">
    <source>
        <dbReference type="ARBA" id="ARBA00022989"/>
    </source>
</evidence>
<dbReference type="SUPFAM" id="SSF90123">
    <property type="entry name" value="ABC transporter transmembrane region"/>
    <property type="match status" value="1"/>
</dbReference>
<dbReference type="Proteomes" id="UP000805614">
    <property type="component" value="Unassembled WGS sequence"/>
</dbReference>
<reference evidence="10 11" key="1">
    <citation type="submission" date="2020-06" db="EMBL/GenBank/DDBJ databases">
        <title>Actinomadura xiongansis sp. nov., isolated from soil of Baiyangdian.</title>
        <authorList>
            <person name="Zhang X."/>
        </authorList>
    </citation>
    <scope>NUCLEOTIDE SEQUENCE [LARGE SCALE GENOMIC DNA]</scope>
    <source>
        <strain evidence="10 11">HBUM206468</strain>
    </source>
</reference>
<gene>
    <name evidence="10" type="ORF">HKK74_28900</name>
</gene>
<comment type="caution">
    <text evidence="10">The sequence shown here is derived from an EMBL/GenBank/DDBJ whole genome shotgun (WGS) entry which is preliminary data.</text>
</comment>
<evidence type="ECO:0000256" key="3">
    <source>
        <dbReference type="ARBA" id="ARBA00022741"/>
    </source>
</evidence>
<dbReference type="PROSITE" id="PS50929">
    <property type="entry name" value="ABC_TM1F"/>
    <property type="match status" value="1"/>
</dbReference>
<dbReference type="PROSITE" id="PS50893">
    <property type="entry name" value="ABC_TRANSPORTER_2"/>
    <property type="match status" value="1"/>
</dbReference>
<feature type="transmembrane region" description="Helical" evidence="7">
    <location>
        <begin position="176"/>
        <end position="194"/>
    </location>
</feature>
<feature type="domain" description="ABC transporter" evidence="8">
    <location>
        <begin position="367"/>
        <end position="584"/>
    </location>
</feature>
<feature type="domain" description="ABC transmembrane type-1" evidence="9">
    <location>
        <begin position="51"/>
        <end position="325"/>
    </location>
</feature>
<proteinExistence type="predicted"/>
<dbReference type="InterPro" id="IPR003439">
    <property type="entry name" value="ABC_transporter-like_ATP-bd"/>
</dbReference>
<keyword evidence="6 7" id="KW-0472">Membrane</keyword>
<dbReference type="EMBL" id="JABVEC010000027">
    <property type="protein sequence ID" value="MBC6469479.1"/>
    <property type="molecule type" value="Genomic_DNA"/>
</dbReference>
<evidence type="ECO:0000256" key="4">
    <source>
        <dbReference type="ARBA" id="ARBA00022840"/>
    </source>
</evidence>
<comment type="subcellular location">
    <subcellularLocation>
        <location evidence="1">Cell membrane</location>
        <topology evidence="1">Multi-pass membrane protein</topology>
    </subcellularLocation>
</comment>
<evidence type="ECO:0000313" key="10">
    <source>
        <dbReference type="EMBL" id="MBC6469479.1"/>
    </source>
</evidence>
<dbReference type="GO" id="GO:0005524">
    <property type="term" value="F:ATP binding"/>
    <property type="evidence" value="ECO:0007669"/>
    <property type="project" value="UniProtKB-KW"/>
</dbReference>
<dbReference type="Gene3D" id="3.40.50.300">
    <property type="entry name" value="P-loop containing nucleotide triphosphate hydrolases"/>
    <property type="match status" value="1"/>
</dbReference>
<feature type="transmembrane region" description="Helical" evidence="7">
    <location>
        <begin position="268"/>
        <end position="287"/>
    </location>
</feature>
<keyword evidence="2 7" id="KW-0812">Transmembrane</keyword>
<dbReference type="SMART" id="SM00382">
    <property type="entry name" value="AAA"/>
    <property type="match status" value="1"/>
</dbReference>
<evidence type="ECO:0000259" key="9">
    <source>
        <dbReference type="PROSITE" id="PS50929"/>
    </source>
</evidence>
<accession>A0ABR7LXH4</accession>
<dbReference type="Pfam" id="PF00005">
    <property type="entry name" value="ABC_tran"/>
    <property type="match status" value="1"/>
</dbReference>
<dbReference type="InterPro" id="IPR036640">
    <property type="entry name" value="ABC1_TM_sf"/>
</dbReference>
<sequence length="584" mass="58879">MGEATVDEAIVDGVPAARPRCSITARIRGGAATVLDARSSRRAPAVTRCLVVCVALASATAACVIAQAALLAHALSSLTVPAGLAAVVAGRAVLAWAGESALRRTSAGVASRLRGRLLAQAVRNGPSPPAGEPAALLARADSLTPYFTRCLPRLAAAVVVPSVALAAMAVADPPTAGAALAAAAVLVLPALLLLRPGRFAGGRAADRAAQRRRTADGLAGHFTDMVAGLPTLTVFGRARAQGWNIARATEQYRLAANGAARPAFRSELVLEAVATLSVALVVTTAGLRVASGALSPESALFLLFLAVEGGLPLYGLAGHVRAGRESLAAAGGILDFLETPARPAERASARSRRRDGGDPADVRSMTIRVEDVVVAPGTASRREAVPLTMTLAPETTTALTGPPGTGKSGLIAALLGFETPIAGRIMVGDRRLEGGDGWRSGIAWVPQRPALFAGTVADNIAIAAPGAHGDAVAEAAAAAGVGSSIHLDARLGPGGAGLPAAGRRRIALARAVLRCALLDPPLLLLDEPTADLDVLTEIELAEAVGALLPGRTALIVTRRQALLGRADHVVSLAGAGAVTMAVPA</sequence>
<feature type="transmembrane region" description="Helical" evidence="7">
    <location>
        <begin position="78"/>
        <end position="97"/>
    </location>
</feature>
<dbReference type="PANTHER" id="PTHR24221:SF590">
    <property type="entry name" value="COMPONENT LINKED WITH THE ASSEMBLY OF CYTOCHROME' TRANSPORT TRANSMEMBRANE ATP-BINDING PROTEIN ABC TRANSPORTER CYDD-RELATED"/>
    <property type="match status" value="1"/>
</dbReference>
<dbReference type="PANTHER" id="PTHR24221">
    <property type="entry name" value="ATP-BINDING CASSETTE SUB-FAMILY B"/>
    <property type="match status" value="1"/>
</dbReference>
<name>A0ABR7LXH4_9ACTN</name>
<dbReference type="SUPFAM" id="SSF52540">
    <property type="entry name" value="P-loop containing nucleoside triphosphate hydrolases"/>
    <property type="match status" value="1"/>
</dbReference>
<feature type="transmembrane region" description="Helical" evidence="7">
    <location>
        <begin position="49"/>
        <end position="72"/>
    </location>
</feature>
<dbReference type="RefSeq" id="WP_187246522.1">
    <property type="nucleotide sequence ID" value="NZ_BAAAOK010000011.1"/>
</dbReference>
<evidence type="ECO:0000259" key="8">
    <source>
        <dbReference type="PROSITE" id="PS50893"/>
    </source>
</evidence>
<evidence type="ECO:0000256" key="1">
    <source>
        <dbReference type="ARBA" id="ARBA00004651"/>
    </source>
</evidence>
<evidence type="ECO:0000313" key="11">
    <source>
        <dbReference type="Proteomes" id="UP000805614"/>
    </source>
</evidence>
<evidence type="ECO:0000256" key="2">
    <source>
        <dbReference type="ARBA" id="ARBA00022692"/>
    </source>
</evidence>
<dbReference type="InterPro" id="IPR003593">
    <property type="entry name" value="AAA+_ATPase"/>
</dbReference>
<keyword evidence="5 7" id="KW-1133">Transmembrane helix</keyword>
<dbReference type="InterPro" id="IPR011527">
    <property type="entry name" value="ABC1_TM_dom"/>
</dbReference>
<dbReference type="InterPro" id="IPR039421">
    <property type="entry name" value="Type_1_exporter"/>
</dbReference>
<evidence type="ECO:0000256" key="7">
    <source>
        <dbReference type="SAM" id="Phobius"/>
    </source>
</evidence>
<keyword evidence="4 10" id="KW-0067">ATP-binding</keyword>
<dbReference type="InterPro" id="IPR027417">
    <property type="entry name" value="P-loop_NTPase"/>
</dbReference>
<evidence type="ECO:0000256" key="6">
    <source>
        <dbReference type="ARBA" id="ARBA00023136"/>
    </source>
</evidence>
<keyword evidence="3" id="KW-0547">Nucleotide-binding</keyword>
<dbReference type="Gene3D" id="1.20.1560.10">
    <property type="entry name" value="ABC transporter type 1, transmembrane domain"/>
    <property type="match status" value="1"/>
</dbReference>
<keyword evidence="11" id="KW-1185">Reference proteome</keyword>